<name>A0ABU7ASM7_9TELE</name>
<sequence length="189" mass="20976">MTHVHHKASTSRPFMSGSVMKWEEGGVQGWGGKDWGAKCSPREPARRLNPIGTPVRSKLGIGTGPREPTGDRDQHPAGIAQTLKPRYPAPTPSPLAKDATGPQKNEPVRSLRSNDQECGPTPKKKKRSRPPSPVQPEYATQRREHDQQPPNPWGRANRAPSPRCPAPDRSHNQATRARKHIPHQHRGRQ</sequence>
<evidence type="ECO:0000313" key="2">
    <source>
        <dbReference type="EMBL" id="MED6240674.1"/>
    </source>
</evidence>
<proteinExistence type="predicted"/>
<gene>
    <name evidence="2" type="ORF">ATANTOWER_025656</name>
</gene>
<evidence type="ECO:0000256" key="1">
    <source>
        <dbReference type="SAM" id="MobiDB-lite"/>
    </source>
</evidence>
<dbReference type="Proteomes" id="UP001345963">
    <property type="component" value="Unassembled WGS sequence"/>
</dbReference>
<feature type="region of interest" description="Disordered" evidence="1">
    <location>
        <begin position="25"/>
        <end position="189"/>
    </location>
</feature>
<dbReference type="EMBL" id="JAHUTI010025637">
    <property type="protein sequence ID" value="MED6240674.1"/>
    <property type="molecule type" value="Genomic_DNA"/>
</dbReference>
<accession>A0ABU7ASM7</accession>
<comment type="caution">
    <text evidence="2">The sequence shown here is derived from an EMBL/GenBank/DDBJ whole genome shotgun (WGS) entry which is preliminary data.</text>
</comment>
<feature type="compositionally biased region" description="Basic residues" evidence="1">
    <location>
        <begin position="176"/>
        <end position="189"/>
    </location>
</feature>
<feature type="compositionally biased region" description="Basic and acidic residues" evidence="1">
    <location>
        <begin position="106"/>
        <end position="115"/>
    </location>
</feature>
<protein>
    <submittedName>
        <fullName evidence="2">Uncharacterized protein</fullName>
    </submittedName>
</protein>
<evidence type="ECO:0000313" key="3">
    <source>
        <dbReference type="Proteomes" id="UP001345963"/>
    </source>
</evidence>
<reference evidence="2 3" key="1">
    <citation type="submission" date="2021-07" db="EMBL/GenBank/DDBJ databases">
        <authorList>
            <person name="Palmer J.M."/>
        </authorList>
    </citation>
    <scope>NUCLEOTIDE SEQUENCE [LARGE SCALE GENOMIC DNA]</scope>
    <source>
        <strain evidence="2 3">AT_MEX2019</strain>
        <tissue evidence="2">Muscle</tissue>
    </source>
</reference>
<organism evidence="2 3">
    <name type="scientific">Ataeniobius toweri</name>
    <dbReference type="NCBI Taxonomy" id="208326"/>
    <lineage>
        <taxon>Eukaryota</taxon>
        <taxon>Metazoa</taxon>
        <taxon>Chordata</taxon>
        <taxon>Craniata</taxon>
        <taxon>Vertebrata</taxon>
        <taxon>Euteleostomi</taxon>
        <taxon>Actinopterygii</taxon>
        <taxon>Neopterygii</taxon>
        <taxon>Teleostei</taxon>
        <taxon>Neoteleostei</taxon>
        <taxon>Acanthomorphata</taxon>
        <taxon>Ovalentaria</taxon>
        <taxon>Atherinomorphae</taxon>
        <taxon>Cyprinodontiformes</taxon>
        <taxon>Goodeidae</taxon>
        <taxon>Ataeniobius</taxon>
    </lineage>
</organism>
<keyword evidence="3" id="KW-1185">Reference proteome</keyword>